<keyword evidence="2" id="KW-1185">Reference proteome</keyword>
<dbReference type="AlphaFoldDB" id="A0AA41U416"/>
<gene>
    <name evidence="1" type="ORF">LZ495_35000</name>
</gene>
<evidence type="ECO:0000313" key="1">
    <source>
        <dbReference type="EMBL" id="MCF2532396.1"/>
    </source>
</evidence>
<accession>A0AA41U416</accession>
<dbReference type="GO" id="GO:0015035">
    <property type="term" value="F:protein-disulfide reductase activity"/>
    <property type="evidence" value="ECO:0007669"/>
    <property type="project" value="InterPro"/>
</dbReference>
<dbReference type="Pfam" id="PF04134">
    <property type="entry name" value="DCC1-like"/>
    <property type="match status" value="1"/>
</dbReference>
<protein>
    <submittedName>
        <fullName evidence="1">DUF393 domain-containing protein</fullName>
    </submittedName>
</protein>
<dbReference type="Proteomes" id="UP001165378">
    <property type="component" value="Unassembled WGS sequence"/>
</dbReference>
<reference evidence="1" key="1">
    <citation type="submission" date="2022-01" db="EMBL/GenBank/DDBJ databases">
        <title>Genome-Based Taxonomic Classification of the Phylum Actinobacteria.</title>
        <authorList>
            <person name="Gao Y."/>
        </authorList>
    </citation>
    <scope>NUCLEOTIDE SEQUENCE</scope>
    <source>
        <strain evidence="1">KLBMP 8922</strain>
    </source>
</reference>
<dbReference type="EMBL" id="JAKFHA010000033">
    <property type="protein sequence ID" value="MCF2532396.1"/>
    <property type="molecule type" value="Genomic_DNA"/>
</dbReference>
<organism evidence="1 2">
    <name type="scientific">Yinghuangia soli</name>
    <dbReference type="NCBI Taxonomy" id="2908204"/>
    <lineage>
        <taxon>Bacteria</taxon>
        <taxon>Bacillati</taxon>
        <taxon>Actinomycetota</taxon>
        <taxon>Actinomycetes</taxon>
        <taxon>Kitasatosporales</taxon>
        <taxon>Streptomycetaceae</taxon>
        <taxon>Yinghuangia</taxon>
    </lineage>
</organism>
<sequence length="159" mass="16706">MTAMAAWTRVGGLDGGEASYALPRTAPTVPPVRRITVLYDALCPLCVAVSAWLARRPKHVAIDLIAAGSARARNRYPELDHARTLREVTVIGDAGQIYADAHAWVVCLWALRGYRPLAGRLSTPAGLPLAKAAVVAAAKISAATRRASGDCANGCGPHD</sequence>
<evidence type="ECO:0000313" key="2">
    <source>
        <dbReference type="Proteomes" id="UP001165378"/>
    </source>
</evidence>
<proteinExistence type="predicted"/>
<dbReference type="InterPro" id="IPR007263">
    <property type="entry name" value="DCC1-like"/>
</dbReference>
<comment type="caution">
    <text evidence="1">The sequence shown here is derived from an EMBL/GenBank/DDBJ whole genome shotgun (WGS) entry which is preliminary data.</text>
</comment>
<name>A0AA41U416_9ACTN</name>